<dbReference type="PANTHER" id="PTHR43133:SF63">
    <property type="entry name" value="RNA POLYMERASE SIGMA FACTOR FECI-RELATED"/>
    <property type="match status" value="1"/>
</dbReference>
<dbReference type="Pfam" id="PF08281">
    <property type="entry name" value="Sigma70_r4_2"/>
    <property type="match status" value="1"/>
</dbReference>
<accession>C1DE51</accession>
<gene>
    <name evidence="6" type="ordered locus">Avin_40230</name>
</gene>
<dbReference type="GO" id="GO:0006352">
    <property type="term" value="P:DNA-templated transcription initiation"/>
    <property type="evidence" value="ECO:0007669"/>
    <property type="project" value="InterPro"/>
</dbReference>
<dbReference type="InterPro" id="IPR013249">
    <property type="entry name" value="RNA_pol_sigma70_r4_t2"/>
</dbReference>
<dbReference type="GO" id="GO:0003677">
    <property type="term" value="F:DNA binding"/>
    <property type="evidence" value="ECO:0007669"/>
    <property type="project" value="InterPro"/>
</dbReference>
<dbReference type="GO" id="GO:0016987">
    <property type="term" value="F:sigma factor activity"/>
    <property type="evidence" value="ECO:0007669"/>
    <property type="project" value="UniProtKB-KW"/>
</dbReference>
<dbReference type="Gene3D" id="1.10.1740.10">
    <property type="match status" value="1"/>
</dbReference>
<dbReference type="EMBL" id="CP001157">
    <property type="protein sequence ID" value="ACO80159.1"/>
    <property type="molecule type" value="Genomic_DNA"/>
</dbReference>
<dbReference type="Proteomes" id="UP000002424">
    <property type="component" value="Chromosome"/>
</dbReference>
<keyword evidence="2" id="KW-0805">Transcription regulation</keyword>
<dbReference type="InterPro" id="IPR014284">
    <property type="entry name" value="RNA_pol_sigma-70_dom"/>
</dbReference>
<dbReference type="RefSeq" id="WP_012702534.1">
    <property type="nucleotide sequence ID" value="NC_012560.1"/>
</dbReference>
<dbReference type="SUPFAM" id="SSF88659">
    <property type="entry name" value="Sigma3 and sigma4 domains of RNA polymerase sigma factors"/>
    <property type="match status" value="1"/>
</dbReference>
<dbReference type="eggNOG" id="COG1595">
    <property type="taxonomic scope" value="Bacteria"/>
</dbReference>
<dbReference type="AlphaFoldDB" id="C1DE51"/>
<dbReference type="EnsemblBacteria" id="ACO80159">
    <property type="protein sequence ID" value="ACO80159"/>
    <property type="gene ID" value="Avin_40230"/>
</dbReference>
<dbReference type="InterPro" id="IPR013324">
    <property type="entry name" value="RNA_pol_sigma_r3/r4-like"/>
</dbReference>
<keyword evidence="4" id="KW-0804">Transcription</keyword>
<dbReference type="InterPro" id="IPR013325">
    <property type="entry name" value="RNA_pol_sigma_r2"/>
</dbReference>
<sequence length="169" mass="19467">MDTLALHYHDLVEYIRRRFSCRQFAHDVVHDVCVQLLEKPPQRPVAQPFAFLRRVSFNRAIDRNRSDCARSARFEGMAELPDTLGDDCDGAMALDFEQQLKALLAIIDALPARPQQIFLLHRIHGMPQREIADELGISLNMVTRHFGRAMRTIVRDWEPARRAVLPGHC</sequence>
<comment type="similarity">
    <text evidence="1">Belongs to the sigma-70 factor family. ECF subfamily.</text>
</comment>
<feature type="domain" description="RNA polymerase sigma factor 70 region 4 type 2" evidence="5">
    <location>
        <begin position="101"/>
        <end position="152"/>
    </location>
</feature>
<dbReference type="GeneID" id="88186967"/>
<dbReference type="InterPro" id="IPR039425">
    <property type="entry name" value="RNA_pol_sigma-70-like"/>
</dbReference>
<protein>
    <submittedName>
        <fullName evidence="6">RNA polymerase sigma factor, FecI family</fullName>
    </submittedName>
</protein>
<dbReference type="OrthoDB" id="9794372at2"/>
<dbReference type="KEGG" id="avn:Avin_40230"/>
<dbReference type="PANTHER" id="PTHR43133">
    <property type="entry name" value="RNA POLYMERASE ECF-TYPE SIGMA FACTO"/>
    <property type="match status" value="1"/>
</dbReference>
<evidence type="ECO:0000256" key="1">
    <source>
        <dbReference type="ARBA" id="ARBA00010641"/>
    </source>
</evidence>
<evidence type="ECO:0000313" key="7">
    <source>
        <dbReference type="Proteomes" id="UP000002424"/>
    </source>
</evidence>
<keyword evidence="3" id="KW-0731">Sigma factor</keyword>
<evidence type="ECO:0000259" key="5">
    <source>
        <dbReference type="Pfam" id="PF08281"/>
    </source>
</evidence>
<dbReference type="Gene3D" id="1.10.10.10">
    <property type="entry name" value="Winged helix-like DNA-binding domain superfamily/Winged helix DNA-binding domain"/>
    <property type="match status" value="1"/>
</dbReference>
<dbReference type="InterPro" id="IPR036388">
    <property type="entry name" value="WH-like_DNA-bd_sf"/>
</dbReference>
<dbReference type="NCBIfam" id="TIGR02937">
    <property type="entry name" value="sigma70-ECF"/>
    <property type="match status" value="1"/>
</dbReference>
<name>C1DE51_AZOVD</name>
<reference evidence="6 7" key="1">
    <citation type="journal article" date="2009" name="J. Bacteriol.">
        <title>Genome sequence of Azotobacter vinelandii, an obligate aerobe specialized to support diverse anaerobic metabolic processes.</title>
        <authorList>
            <person name="Setubal J.C."/>
            <person name="dos Santos P."/>
            <person name="Goldman B.S."/>
            <person name="Ertesvag H."/>
            <person name="Espin G."/>
            <person name="Rubio L.M."/>
            <person name="Valla S."/>
            <person name="Almeida N.F."/>
            <person name="Balasubramanian D."/>
            <person name="Cromes L."/>
            <person name="Curatti L."/>
            <person name="Du Z."/>
            <person name="Godsy E."/>
            <person name="Goodner B."/>
            <person name="Hellner-Burris K."/>
            <person name="Hernandez J.A."/>
            <person name="Houmiel K."/>
            <person name="Imperial J."/>
            <person name="Kennedy C."/>
            <person name="Larson T.J."/>
            <person name="Latreille P."/>
            <person name="Ligon L.S."/>
            <person name="Lu J."/>
            <person name="Maerk M."/>
            <person name="Miller N.M."/>
            <person name="Norton S."/>
            <person name="O'Carroll I.P."/>
            <person name="Paulsen I."/>
            <person name="Raulfs E.C."/>
            <person name="Roemer R."/>
            <person name="Rosser J."/>
            <person name="Segura D."/>
            <person name="Slater S."/>
            <person name="Stricklin S.L."/>
            <person name="Studholme D.J."/>
            <person name="Sun J."/>
            <person name="Viana C.J."/>
            <person name="Wallin E."/>
            <person name="Wang B."/>
            <person name="Wheeler C."/>
            <person name="Zhu H."/>
            <person name="Dean D.R."/>
            <person name="Dixon R."/>
            <person name="Wood D."/>
        </authorList>
    </citation>
    <scope>NUCLEOTIDE SEQUENCE [LARGE SCALE GENOMIC DNA]</scope>
    <source>
        <strain evidence="7">DJ / ATCC BAA-1303</strain>
    </source>
</reference>
<dbReference type="HOGENOM" id="CLU_047691_12_3_6"/>
<proteinExistence type="inferred from homology"/>
<dbReference type="SUPFAM" id="SSF88946">
    <property type="entry name" value="Sigma2 domain of RNA polymerase sigma factors"/>
    <property type="match status" value="1"/>
</dbReference>
<evidence type="ECO:0000256" key="4">
    <source>
        <dbReference type="ARBA" id="ARBA00023163"/>
    </source>
</evidence>
<organism evidence="6 7">
    <name type="scientific">Azotobacter vinelandii (strain DJ / ATCC BAA-1303)</name>
    <dbReference type="NCBI Taxonomy" id="322710"/>
    <lineage>
        <taxon>Bacteria</taxon>
        <taxon>Pseudomonadati</taxon>
        <taxon>Pseudomonadota</taxon>
        <taxon>Gammaproteobacteria</taxon>
        <taxon>Pseudomonadales</taxon>
        <taxon>Pseudomonadaceae</taxon>
        <taxon>Azotobacter</taxon>
    </lineage>
</organism>
<evidence type="ECO:0000256" key="2">
    <source>
        <dbReference type="ARBA" id="ARBA00023015"/>
    </source>
</evidence>
<dbReference type="STRING" id="322710.Avin_40230"/>
<evidence type="ECO:0000313" key="6">
    <source>
        <dbReference type="EMBL" id="ACO80159.1"/>
    </source>
</evidence>
<keyword evidence="7" id="KW-1185">Reference proteome</keyword>
<evidence type="ECO:0000256" key="3">
    <source>
        <dbReference type="ARBA" id="ARBA00023082"/>
    </source>
</evidence>